<evidence type="ECO:0000256" key="3">
    <source>
        <dbReference type="ARBA" id="ARBA00022833"/>
    </source>
</evidence>
<keyword evidence="2 4" id="KW-0863">Zinc-finger</keyword>
<dbReference type="GO" id="GO:0008270">
    <property type="term" value="F:zinc ion binding"/>
    <property type="evidence" value="ECO:0007669"/>
    <property type="project" value="UniProtKB-KW"/>
</dbReference>
<gene>
    <name evidence="6" type="ORF">D9619_013193</name>
</gene>
<evidence type="ECO:0000259" key="5">
    <source>
        <dbReference type="PROSITE" id="PS50865"/>
    </source>
</evidence>
<reference evidence="6 7" key="1">
    <citation type="journal article" date="2020" name="ISME J.">
        <title>Uncovering the hidden diversity of litter-decomposition mechanisms in mushroom-forming fungi.</title>
        <authorList>
            <person name="Floudas D."/>
            <person name="Bentzer J."/>
            <person name="Ahren D."/>
            <person name="Johansson T."/>
            <person name="Persson P."/>
            <person name="Tunlid A."/>
        </authorList>
    </citation>
    <scope>NUCLEOTIDE SEQUENCE [LARGE SCALE GENOMIC DNA]</scope>
    <source>
        <strain evidence="6 7">CBS 101986</strain>
    </source>
</reference>
<sequence>MDKSPLKDGRTVYRPLEKMVCAVCRAAHTPEKKIRVCLACGEVAYCSQECQESDWTQHKRHCGKGKTDRVQLQSFYPLLAVIAYSARLLLVPNNEHPALCHQIINNPDPITGDVVDCPNGEAARLVLLGDPISPHEAGSPEWWPSASSAEIRSKLQRRILTEGLLLPMMLAITVSLVGEMYTSNAVPSSEEPQFQATGRRRVRLTYKRSPISDFGIIAGSARVTAQDRLVYYQMDGDLMMGQDPEDHYWVYFTTVSGEEVYLDCGMYTFNFAVMVQSIGYLIHGIPDVGLTPASWMDREQEKFFPTAARDKLQWMPRKRFSILRDERLDKVLRPMTVLDSDLPVLYNLMDEIAGRSCTEWEKNMFRLFLSYSSRILRLTMKHRDYLQFPEQPRSDIDFDPGEGEVSPNSEYGKVHVAYLEKLTHKLKKHQITADEWTDAFKRWSDTPFEARKKMLKKFK</sequence>
<keyword evidence="1" id="KW-0479">Metal-binding</keyword>
<protein>
    <recommendedName>
        <fullName evidence="5">MYND-type domain-containing protein</fullName>
    </recommendedName>
</protein>
<dbReference type="InterPro" id="IPR002893">
    <property type="entry name" value="Znf_MYND"/>
</dbReference>
<name>A0A8H5B8D4_9AGAR</name>
<dbReference type="PROSITE" id="PS50865">
    <property type="entry name" value="ZF_MYND_2"/>
    <property type="match status" value="1"/>
</dbReference>
<feature type="domain" description="MYND-type" evidence="5">
    <location>
        <begin position="21"/>
        <end position="62"/>
    </location>
</feature>
<evidence type="ECO:0000256" key="2">
    <source>
        <dbReference type="ARBA" id="ARBA00022771"/>
    </source>
</evidence>
<dbReference type="Gene3D" id="6.10.140.2220">
    <property type="match status" value="1"/>
</dbReference>
<proteinExistence type="predicted"/>
<evidence type="ECO:0000313" key="7">
    <source>
        <dbReference type="Proteomes" id="UP000567179"/>
    </source>
</evidence>
<comment type="caution">
    <text evidence="6">The sequence shown here is derived from an EMBL/GenBank/DDBJ whole genome shotgun (WGS) entry which is preliminary data.</text>
</comment>
<dbReference type="PROSITE" id="PS01360">
    <property type="entry name" value="ZF_MYND_1"/>
    <property type="match status" value="1"/>
</dbReference>
<dbReference type="Pfam" id="PF01753">
    <property type="entry name" value="zf-MYND"/>
    <property type="match status" value="1"/>
</dbReference>
<dbReference type="AlphaFoldDB" id="A0A8H5B8D4"/>
<dbReference type="OrthoDB" id="341421at2759"/>
<keyword evidence="7" id="KW-1185">Reference proteome</keyword>
<dbReference type="EMBL" id="JAACJJ010000033">
    <property type="protein sequence ID" value="KAF5317527.1"/>
    <property type="molecule type" value="Genomic_DNA"/>
</dbReference>
<dbReference type="SUPFAM" id="SSF144232">
    <property type="entry name" value="HIT/MYND zinc finger-like"/>
    <property type="match status" value="1"/>
</dbReference>
<organism evidence="6 7">
    <name type="scientific">Psilocybe cf. subviscida</name>
    <dbReference type="NCBI Taxonomy" id="2480587"/>
    <lineage>
        <taxon>Eukaryota</taxon>
        <taxon>Fungi</taxon>
        <taxon>Dikarya</taxon>
        <taxon>Basidiomycota</taxon>
        <taxon>Agaricomycotina</taxon>
        <taxon>Agaricomycetes</taxon>
        <taxon>Agaricomycetidae</taxon>
        <taxon>Agaricales</taxon>
        <taxon>Agaricineae</taxon>
        <taxon>Strophariaceae</taxon>
        <taxon>Psilocybe</taxon>
    </lineage>
</organism>
<dbReference type="Proteomes" id="UP000567179">
    <property type="component" value="Unassembled WGS sequence"/>
</dbReference>
<evidence type="ECO:0000313" key="6">
    <source>
        <dbReference type="EMBL" id="KAF5317527.1"/>
    </source>
</evidence>
<evidence type="ECO:0000256" key="4">
    <source>
        <dbReference type="PROSITE-ProRule" id="PRU00134"/>
    </source>
</evidence>
<accession>A0A8H5B8D4</accession>
<keyword evidence="3" id="KW-0862">Zinc</keyword>
<evidence type="ECO:0000256" key="1">
    <source>
        <dbReference type="ARBA" id="ARBA00022723"/>
    </source>
</evidence>